<evidence type="ECO:0000256" key="3">
    <source>
        <dbReference type="ARBA" id="ARBA00022692"/>
    </source>
</evidence>
<accession>A0A6A7N448</accession>
<feature type="transmembrane region" description="Helical" evidence="6">
    <location>
        <begin position="69"/>
        <end position="89"/>
    </location>
</feature>
<evidence type="ECO:0000256" key="6">
    <source>
        <dbReference type="SAM" id="Phobius"/>
    </source>
</evidence>
<keyword evidence="3 6" id="KW-0812">Transmembrane</keyword>
<dbReference type="RefSeq" id="WP_152839100.1">
    <property type="nucleotide sequence ID" value="NZ_WHUG01000006.1"/>
</dbReference>
<evidence type="ECO:0000256" key="1">
    <source>
        <dbReference type="ARBA" id="ARBA00004651"/>
    </source>
</evidence>
<dbReference type="InterPro" id="IPR001123">
    <property type="entry name" value="LeuE-type"/>
</dbReference>
<dbReference type="PANTHER" id="PTHR30086:SF20">
    <property type="entry name" value="ARGININE EXPORTER PROTEIN ARGO-RELATED"/>
    <property type="match status" value="1"/>
</dbReference>
<feature type="transmembrane region" description="Helical" evidence="6">
    <location>
        <begin position="36"/>
        <end position="57"/>
    </location>
</feature>
<evidence type="ECO:0000313" key="7">
    <source>
        <dbReference type="EMBL" id="MQA39849.1"/>
    </source>
</evidence>
<evidence type="ECO:0000256" key="2">
    <source>
        <dbReference type="ARBA" id="ARBA00022475"/>
    </source>
</evidence>
<dbReference type="GO" id="GO:0005886">
    <property type="term" value="C:plasma membrane"/>
    <property type="evidence" value="ECO:0007669"/>
    <property type="project" value="UniProtKB-SubCell"/>
</dbReference>
<feature type="transmembrane region" description="Helical" evidence="6">
    <location>
        <begin position="147"/>
        <end position="168"/>
    </location>
</feature>
<evidence type="ECO:0000313" key="8">
    <source>
        <dbReference type="Proteomes" id="UP000440498"/>
    </source>
</evidence>
<keyword evidence="8" id="KW-1185">Reference proteome</keyword>
<dbReference type="EMBL" id="WHUG01000006">
    <property type="protein sequence ID" value="MQA39849.1"/>
    <property type="molecule type" value="Genomic_DNA"/>
</dbReference>
<keyword evidence="4 6" id="KW-1133">Transmembrane helix</keyword>
<keyword evidence="5 6" id="KW-0472">Membrane</keyword>
<evidence type="ECO:0000256" key="4">
    <source>
        <dbReference type="ARBA" id="ARBA00022989"/>
    </source>
</evidence>
<dbReference type="Pfam" id="PF01810">
    <property type="entry name" value="LysE"/>
    <property type="match status" value="1"/>
</dbReference>
<feature type="transmembrane region" description="Helical" evidence="6">
    <location>
        <begin position="6"/>
        <end position="27"/>
    </location>
</feature>
<dbReference type="Proteomes" id="UP000440498">
    <property type="component" value="Unassembled WGS sequence"/>
</dbReference>
<keyword evidence="2" id="KW-1003">Cell membrane</keyword>
<dbReference type="AlphaFoldDB" id="A0A6A7N448"/>
<dbReference type="PANTHER" id="PTHR30086">
    <property type="entry name" value="ARGININE EXPORTER PROTEIN ARGO"/>
    <property type="match status" value="1"/>
</dbReference>
<reference evidence="7 8" key="1">
    <citation type="submission" date="2019-10" db="EMBL/GenBank/DDBJ databases">
        <title>Two novel species isolated from a subtropical stream in China.</title>
        <authorList>
            <person name="Lu H."/>
        </authorList>
    </citation>
    <scope>NUCLEOTIDE SEQUENCE [LARGE SCALE GENOMIC DNA]</scope>
    <source>
        <strain evidence="7 8">FT29W</strain>
    </source>
</reference>
<organism evidence="7 8">
    <name type="scientific">Rugamonas aquatica</name>
    <dbReference type="NCBI Taxonomy" id="2743357"/>
    <lineage>
        <taxon>Bacteria</taxon>
        <taxon>Pseudomonadati</taxon>
        <taxon>Pseudomonadota</taxon>
        <taxon>Betaproteobacteria</taxon>
        <taxon>Burkholderiales</taxon>
        <taxon>Oxalobacteraceae</taxon>
        <taxon>Telluria group</taxon>
        <taxon>Rugamonas</taxon>
    </lineage>
</organism>
<dbReference type="GO" id="GO:0015171">
    <property type="term" value="F:amino acid transmembrane transporter activity"/>
    <property type="evidence" value="ECO:0007669"/>
    <property type="project" value="TreeGrafter"/>
</dbReference>
<comment type="subcellular location">
    <subcellularLocation>
        <location evidence="1">Cell membrane</location>
        <topology evidence="1">Multi-pass membrane protein</topology>
    </subcellularLocation>
</comment>
<evidence type="ECO:0000256" key="5">
    <source>
        <dbReference type="ARBA" id="ARBA00023136"/>
    </source>
</evidence>
<feature type="transmembrane region" description="Helical" evidence="6">
    <location>
        <begin position="180"/>
        <end position="200"/>
    </location>
</feature>
<gene>
    <name evidence="7" type="ORF">GEV02_16990</name>
</gene>
<sequence>MEATAFFKGIGLGGSLIVAIGSQNAYLLRQALKQEFVLTCIAICVVCDVVLIGAGVAGMGQLIVEAPTLLFWIKIAGAGFLFWYGLRAARTAFNPGVMETNENSAAGDRRTVIAAMLAFSLLNPHVYLDTVVLLGSIGGQQTGNGRWYFALGAMLASLLWFGSLGLGARYLTPVFAKPRAWQILDGVIALVMWALAISLFL</sequence>
<proteinExistence type="predicted"/>
<name>A0A6A7N448_9BURK</name>
<comment type="caution">
    <text evidence="7">The sequence shown here is derived from an EMBL/GenBank/DDBJ whole genome shotgun (WGS) entry which is preliminary data.</text>
</comment>
<protein>
    <submittedName>
        <fullName evidence="7">Amino acid transporter</fullName>
    </submittedName>
</protein>